<dbReference type="Gene3D" id="3.10.100.10">
    <property type="entry name" value="Mannose-Binding Protein A, subunit A"/>
    <property type="match status" value="4"/>
</dbReference>
<dbReference type="InterPro" id="IPR016187">
    <property type="entry name" value="CTDL_fold"/>
</dbReference>
<dbReference type="Proteomes" id="UP000596742">
    <property type="component" value="Unassembled WGS sequence"/>
</dbReference>
<evidence type="ECO:0000259" key="1">
    <source>
        <dbReference type="PROSITE" id="PS50041"/>
    </source>
</evidence>
<dbReference type="PANTHER" id="PTHR22803">
    <property type="entry name" value="MANNOSE, PHOSPHOLIPASE, LECTIN RECEPTOR RELATED"/>
    <property type="match status" value="1"/>
</dbReference>
<dbReference type="InterPro" id="IPR016186">
    <property type="entry name" value="C-type_lectin-like/link_sf"/>
</dbReference>
<dbReference type="Pfam" id="PF00059">
    <property type="entry name" value="Lectin_C"/>
    <property type="match status" value="4"/>
</dbReference>
<keyword evidence="2" id="KW-0675">Receptor</keyword>
<gene>
    <name evidence="2" type="ORF">MGAL_10B054267</name>
</gene>
<dbReference type="InterPro" id="IPR050111">
    <property type="entry name" value="C-type_lectin/snaclec_domain"/>
</dbReference>
<accession>A0A8B6GS85</accession>
<dbReference type="EMBL" id="UYJE01008880">
    <property type="protein sequence ID" value="VDI68091.1"/>
    <property type="molecule type" value="Genomic_DNA"/>
</dbReference>
<sequence>MTVQLIKPTVQILVSVIADHCPVGNWIKVNGMCYLFSTQKLKWKEAIDECQQRGQSVTSLQFYSKQDKDAFLQATKVMRIERWWTSLNELTSPGTYVWGTSDSSLRPGDGILVWNYEPDDTKHLENCGAISIQATISDEDCKERHGYICEYILTGKTCLDGWKLFNSSCYYISYITDPFNNIPWSDAKLKCNSLAPNAHLLQLETNTEQAFLVNQLPYIKTTSGLWWIGMTDQIAESRWLWVDGSLVNQQSIQWEIEPDNLGGQEHCAMMYNSGVFSDKSCDTLANYVCTTSQIGDSELLDKVGCPPNWIRGGHKCYLFQTADLRSWTDASTACTSGGGRLLQIQSQDEKNWIELQTRYYKTYPFWSGLTFHVNDNKWFWSTGIQADMNLIKWNSEPNNYAGNEDCGEIFQDGGFNDMSCLSKAKYICEVHLENADCPSGWFKIFSADFNSCYFISNGTDLAAWDEAIDKCKERAQPNDGALVAFDSQDELTKVVQFLKQVDPNPFGWWTGLNDRKKDGNWVYYTSFDNPSGGSNVKINWNSEPSNPVTDNCAVIYYGGRYNDVKCNNNVSYICERDAHQPYNSQTSHGKFEKQNKDIQNYIASNVKRLTDGHSTQYVRVTQLYPFSLHQEVQTAEIFENIINIK</sequence>
<comment type="caution">
    <text evidence="2">The sequence shown here is derived from an EMBL/GenBank/DDBJ whole genome shotgun (WGS) entry which is preliminary data.</text>
</comment>
<dbReference type="CDD" id="cd00037">
    <property type="entry name" value="CLECT"/>
    <property type="match status" value="2"/>
</dbReference>
<dbReference type="InterPro" id="IPR001304">
    <property type="entry name" value="C-type_lectin-like"/>
</dbReference>
<dbReference type="SUPFAM" id="SSF56436">
    <property type="entry name" value="C-type lectin-like"/>
    <property type="match status" value="4"/>
</dbReference>
<organism evidence="2 3">
    <name type="scientific">Mytilus galloprovincialis</name>
    <name type="common">Mediterranean mussel</name>
    <dbReference type="NCBI Taxonomy" id="29158"/>
    <lineage>
        <taxon>Eukaryota</taxon>
        <taxon>Metazoa</taxon>
        <taxon>Spiralia</taxon>
        <taxon>Lophotrochozoa</taxon>
        <taxon>Mollusca</taxon>
        <taxon>Bivalvia</taxon>
        <taxon>Autobranchia</taxon>
        <taxon>Pteriomorphia</taxon>
        <taxon>Mytilida</taxon>
        <taxon>Mytiloidea</taxon>
        <taxon>Mytilidae</taxon>
        <taxon>Mytilinae</taxon>
        <taxon>Mytilus</taxon>
    </lineage>
</organism>
<evidence type="ECO:0000313" key="3">
    <source>
        <dbReference type="Proteomes" id="UP000596742"/>
    </source>
</evidence>
<feature type="domain" description="C-type lectin" evidence="1">
    <location>
        <begin position="452"/>
        <end position="575"/>
    </location>
</feature>
<proteinExistence type="predicted"/>
<dbReference type="SMART" id="SM00034">
    <property type="entry name" value="CLECT"/>
    <property type="match status" value="4"/>
</dbReference>
<reference evidence="2" key="1">
    <citation type="submission" date="2018-11" db="EMBL/GenBank/DDBJ databases">
        <authorList>
            <person name="Alioto T."/>
            <person name="Alioto T."/>
        </authorList>
    </citation>
    <scope>NUCLEOTIDE SEQUENCE</scope>
</reference>
<feature type="domain" description="C-type lectin" evidence="1">
    <location>
        <begin position="312"/>
        <end position="429"/>
    </location>
</feature>
<keyword evidence="3" id="KW-1185">Reference proteome</keyword>
<name>A0A8B6GS85_MYTGA</name>
<protein>
    <submittedName>
        <fullName evidence="2">Mannose receptor, C type</fullName>
    </submittedName>
</protein>
<dbReference type="PROSITE" id="PS50041">
    <property type="entry name" value="C_TYPE_LECTIN_2"/>
    <property type="match status" value="4"/>
</dbReference>
<feature type="domain" description="C-type lectin" evidence="1">
    <location>
        <begin position="165"/>
        <end position="290"/>
    </location>
</feature>
<evidence type="ECO:0000313" key="2">
    <source>
        <dbReference type="EMBL" id="VDI68091.1"/>
    </source>
</evidence>
<feature type="domain" description="C-type lectin" evidence="1">
    <location>
        <begin position="29"/>
        <end position="150"/>
    </location>
</feature>
<dbReference type="OrthoDB" id="6042110at2759"/>
<dbReference type="AlphaFoldDB" id="A0A8B6GS85"/>